<feature type="transmembrane region" description="Helical" evidence="7">
    <location>
        <begin position="267"/>
        <end position="284"/>
    </location>
</feature>
<feature type="transmembrane region" description="Helical" evidence="7">
    <location>
        <begin position="290"/>
        <end position="307"/>
    </location>
</feature>
<keyword evidence="4 7" id="KW-0812">Transmembrane</keyword>
<dbReference type="EMBL" id="JXBC01000004">
    <property type="protein sequence ID" value="KIU10664.1"/>
    <property type="molecule type" value="Genomic_DNA"/>
</dbReference>
<evidence type="ECO:0000256" key="3">
    <source>
        <dbReference type="ARBA" id="ARBA00022475"/>
    </source>
</evidence>
<evidence type="ECO:0000259" key="8">
    <source>
        <dbReference type="PROSITE" id="PS50850"/>
    </source>
</evidence>
<protein>
    <submittedName>
        <fullName evidence="9">Hypoxanthine efflux transporter</fullName>
    </submittedName>
    <submittedName>
        <fullName evidence="10">Major facilitator family transporter</fullName>
    </submittedName>
    <submittedName>
        <fullName evidence="11">Purine transporter PbuE</fullName>
    </submittedName>
</protein>
<dbReference type="GO" id="GO:0022857">
    <property type="term" value="F:transmembrane transporter activity"/>
    <property type="evidence" value="ECO:0007669"/>
    <property type="project" value="InterPro"/>
</dbReference>
<dbReference type="Proteomes" id="UP001229422">
    <property type="component" value="Chromosome"/>
</dbReference>
<dbReference type="SMR" id="A0A063XC45"/>
<dbReference type="STRING" id="483913.AN935_03010"/>
<dbReference type="AlphaFoldDB" id="A0A063XC45"/>
<feature type="transmembrane region" description="Helical" evidence="7">
    <location>
        <begin position="70"/>
        <end position="89"/>
    </location>
</feature>
<reference evidence="9 12" key="1">
    <citation type="submission" date="2014-12" db="EMBL/GenBank/DDBJ databases">
        <title>Comparative genome analysis of Bacillus coagulans HM-08, Clostridium butyricum HM-68, Bacillus subtilis HM-66 and Bacillus licheniformis BL-09.</title>
        <authorList>
            <person name="Zhang H."/>
        </authorList>
    </citation>
    <scope>NUCLEOTIDE SEQUENCE [LARGE SCALE GENOMIC DNA]</scope>
    <source>
        <strain evidence="9 12">HM-66</strain>
    </source>
</reference>
<dbReference type="InterPro" id="IPR020846">
    <property type="entry name" value="MFS_dom"/>
</dbReference>
<evidence type="ECO:0000313" key="13">
    <source>
        <dbReference type="Proteomes" id="UP000076442"/>
    </source>
</evidence>
<dbReference type="InterPro" id="IPR011701">
    <property type="entry name" value="MFS"/>
</dbReference>
<dbReference type="PATRIC" id="fig|1423.134.peg.2687"/>
<dbReference type="EMBL" id="CP125292">
    <property type="protein sequence ID" value="WHM20278.1"/>
    <property type="molecule type" value="Genomic_DNA"/>
</dbReference>
<evidence type="ECO:0000256" key="4">
    <source>
        <dbReference type="ARBA" id="ARBA00022692"/>
    </source>
</evidence>
<dbReference type="PROSITE" id="PS50850">
    <property type="entry name" value="MFS"/>
    <property type="match status" value="1"/>
</dbReference>
<feature type="transmembrane region" description="Helical" evidence="7">
    <location>
        <begin position="328"/>
        <end position="348"/>
    </location>
</feature>
<dbReference type="RefSeq" id="WP_003234105.1">
    <property type="nucleotide sequence ID" value="NZ_AP024621.1"/>
</dbReference>
<feature type="transmembrane region" description="Helical" evidence="7">
    <location>
        <begin position="44"/>
        <end position="63"/>
    </location>
</feature>
<evidence type="ECO:0000256" key="5">
    <source>
        <dbReference type="ARBA" id="ARBA00022989"/>
    </source>
</evidence>
<keyword evidence="2" id="KW-0813">Transport</keyword>
<comment type="subcellular location">
    <subcellularLocation>
        <location evidence="1">Cell membrane</location>
        <topology evidence="1">Multi-pass membrane protein</topology>
    </subcellularLocation>
</comment>
<name>A0A063XC45_BACIU</name>
<evidence type="ECO:0000313" key="9">
    <source>
        <dbReference type="EMBL" id="KIU10664.1"/>
    </source>
</evidence>
<proteinExistence type="predicted"/>
<evidence type="ECO:0000256" key="7">
    <source>
        <dbReference type="SAM" id="Phobius"/>
    </source>
</evidence>
<feature type="transmembrane region" description="Helical" evidence="7">
    <location>
        <begin position="156"/>
        <end position="178"/>
    </location>
</feature>
<dbReference type="Gene3D" id="1.20.1250.20">
    <property type="entry name" value="MFS general substrate transporter like domains"/>
    <property type="match status" value="2"/>
</dbReference>
<feature type="transmembrane region" description="Helical" evidence="7">
    <location>
        <begin position="128"/>
        <end position="150"/>
    </location>
</feature>
<dbReference type="SUPFAM" id="SSF103473">
    <property type="entry name" value="MFS general substrate transporter"/>
    <property type="match status" value="1"/>
</dbReference>
<dbReference type="EMBL" id="LJZV01000003">
    <property type="protein sequence ID" value="KZD94059.1"/>
    <property type="molecule type" value="Genomic_DNA"/>
</dbReference>
<dbReference type="Proteomes" id="UP000032247">
    <property type="component" value="Unassembled WGS sequence"/>
</dbReference>
<reference evidence="10 13" key="2">
    <citation type="submission" date="2015-09" db="EMBL/GenBank/DDBJ databases">
        <title>Spore heat resistance.</title>
        <authorList>
            <person name="Boekhorst J."/>
            <person name="Berendsen E.M."/>
            <person name="Wells-Bennik M.H."/>
            <person name="Kuipers O.P."/>
        </authorList>
    </citation>
    <scope>NUCLEOTIDE SEQUENCE [LARGE SCALE GENOMIC DNA]</scope>
    <source>
        <strain evidence="10 13">B4122</strain>
    </source>
</reference>
<accession>A0A063XC45</accession>
<dbReference type="GO" id="GO:0005886">
    <property type="term" value="C:plasma membrane"/>
    <property type="evidence" value="ECO:0007669"/>
    <property type="project" value="UniProtKB-SubCell"/>
</dbReference>
<dbReference type="PANTHER" id="PTHR43124:SF10">
    <property type="entry name" value="PURINE EFFLUX PUMP PBUE"/>
    <property type="match status" value="1"/>
</dbReference>
<dbReference type="PANTHER" id="PTHR43124">
    <property type="entry name" value="PURINE EFFLUX PUMP PBUE"/>
    <property type="match status" value="1"/>
</dbReference>
<feature type="transmembrane region" description="Helical" evidence="7">
    <location>
        <begin position="95"/>
        <end position="116"/>
    </location>
</feature>
<keyword evidence="6 7" id="KW-0472">Membrane</keyword>
<evidence type="ECO:0000313" key="11">
    <source>
        <dbReference type="EMBL" id="WHM20278.1"/>
    </source>
</evidence>
<evidence type="ECO:0000313" key="12">
    <source>
        <dbReference type="Proteomes" id="UP000032247"/>
    </source>
</evidence>
<feature type="transmembrane region" description="Helical" evidence="7">
    <location>
        <begin position="354"/>
        <end position="376"/>
    </location>
</feature>
<dbReference type="OMA" id="AFQVGIM"/>
<evidence type="ECO:0000256" key="1">
    <source>
        <dbReference type="ARBA" id="ARBA00004651"/>
    </source>
</evidence>
<evidence type="ECO:0000256" key="2">
    <source>
        <dbReference type="ARBA" id="ARBA00022448"/>
    </source>
</evidence>
<sequence>MNFKVFLLAASTIAVGLVELIVGGILPQIANDLDISIVSAGQLISVFALGYAVSGPLLLALTAKIERKRLYLIALFVFFLSNLVAYFSPNFATLMVSRVLAAMSTGLIVVLSLTIAPKIVAPEYRARAIGIIFMGFSSAIALGVPLGILISDSFGWRILFLGIGLLALISMLIISIFFERIPAEKMIPFREQLKTIGNLKIASSHLVTMFTLAGHYTLYAYFAPFLEETLHLSSFWVSICYFLFGISAVCGGPFGGALSDRLGSFKSILLVTGSFAIIMFLLPLSTSSMIFFLPVMVIWGLLSWSLAPAQQSYLIEIAPDSSDIQQSFNTSALQVGIALGSAIGGVVLDQTGTVVSTAWCGGSIVIIAVLFAFISLTRPVQTAKKSSL</sequence>
<feature type="transmembrane region" description="Helical" evidence="7">
    <location>
        <begin position="199"/>
        <end position="222"/>
    </location>
</feature>
<dbReference type="InterPro" id="IPR036259">
    <property type="entry name" value="MFS_trans_sf"/>
</dbReference>
<reference evidence="11" key="3">
    <citation type="submission" date="2023-05" db="EMBL/GenBank/DDBJ databases">
        <title>Complete genome sequence of Bacillus subtilis SRCM117797 isolated from Soybean paste.</title>
        <authorList>
            <person name="Abraha H.B."/>
            <person name="Kim K.-P."/>
            <person name="Ryu M.-S."/>
            <person name="Jeong D.-Y."/>
        </authorList>
    </citation>
    <scope>NUCLEOTIDE SEQUENCE</scope>
    <source>
        <strain evidence="11">SRCM117797</strain>
    </source>
</reference>
<evidence type="ECO:0000256" key="6">
    <source>
        <dbReference type="ARBA" id="ARBA00023136"/>
    </source>
</evidence>
<dbReference type="CDD" id="cd17324">
    <property type="entry name" value="MFS_NepI_like"/>
    <property type="match status" value="1"/>
</dbReference>
<organism evidence="9 12">
    <name type="scientific">Bacillus subtilis</name>
    <dbReference type="NCBI Taxonomy" id="1423"/>
    <lineage>
        <taxon>Bacteria</taxon>
        <taxon>Bacillati</taxon>
        <taxon>Bacillota</taxon>
        <taxon>Bacilli</taxon>
        <taxon>Bacillales</taxon>
        <taxon>Bacillaceae</taxon>
        <taxon>Bacillus</taxon>
    </lineage>
</organism>
<keyword evidence="5 7" id="KW-1133">Transmembrane helix</keyword>
<feature type="transmembrane region" description="Helical" evidence="7">
    <location>
        <begin position="234"/>
        <end position="255"/>
    </location>
</feature>
<evidence type="ECO:0000313" key="10">
    <source>
        <dbReference type="EMBL" id="KZD94059.1"/>
    </source>
</evidence>
<dbReference type="Pfam" id="PF07690">
    <property type="entry name" value="MFS_1"/>
    <property type="match status" value="1"/>
</dbReference>
<feature type="domain" description="Major facilitator superfamily (MFS) profile" evidence="8">
    <location>
        <begin position="4"/>
        <end position="380"/>
    </location>
</feature>
<dbReference type="Proteomes" id="UP000076442">
    <property type="component" value="Unassembled WGS sequence"/>
</dbReference>
<keyword evidence="3" id="KW-1003">Cell membrane</keyword>
<dbReference type="InterPro" id="IPR050189">
    <property type="entry name" value="MFS_Efflux_Transporters"/>
</dbReference>
<gene>
    <name evidence="11" type="primary">pbuE</name>
    <name evidence="10" type="ORF">B4122_0755</name>
    <name evidence="11" type="ORF">QL281_15695</name>
    <name evidence="9" type="ORF">SC09_Contig25orf00479</name>
</gene>